<dbReference type="Proteomes" id="UP000572540">
    <property type="component" value="Unassembled WGS sequence"/>
</dbReference>
<dbReference type="PANTHER" id="PTHR30537">
    <property type="entry name" value="HTH-TYPE TRANSCRIPTIONAL REGULATOR"/>
    <property type="match status" value="1"/>
</dbReference>
<keyword evidence="4" id="KW-0804">Transcription</keyword>
<comment type="similarity">
    <text evidence="1">Belongs to the LysR transcriptional regulatory family.</text>
</comment>
<evidence type="ECO:0000259" key="5">
    <source>
        <dbReference type="PROSITE" id="PS50931"/>
    </source>
</evidence>
<comment type="caution">
    <text evidence="6">The sequence shown here is derived from an EMBL/GenBank/DDBJ whole genome shotgun (WGS) entry which is preliminary data.</text>
</comment>
<name>A0A7Z0AX08_9BURK</name>
<dbReference type="AlphaFoldDB" id="A0A7Z0AX08"/>
<reference evidence="6 7" key="1">
    <citation type="submission" date="2020-07" db="EMBL/GenBank/DDBJ databases">
        <title>Exploring microbial biodiversity for novel pathways involved in the catabolism of aromatic compounds derived from lignin.</title>
        <authorList>
            <person name="Elkins J."/>
        </authorList>
    </citation>
    <scope>NUCLEOTIDE SEQUENCE [LARGE SCALE GENOMIC DNA]</scope>
    <source>
        <strain evidence="6 7">H2C3B</strain>
    </source>
</reference>
<evidence type="ECO:0000256" key="1">
    <source>
        <dbReference type="ARBA" id="ARBA00009437"/>
    </source>
</evidence>
<dbReference type="FunFam" id="1.10.10.10:FF:000001">
    <property type="entry name" value="LysR family transcriptional regulator"/>
    <property type="match status" value="1"/>
</dbReference>
<dbReference type="SUPFAM" id="SSF46785">
    <property type="entry name" value="Winged helix' DNA-binding domain"/>
    <property type="match status" value="1"/>
</dbReference>
<evidence type="ECO:0000313" key="7">
    <source>
        <dbReference type="Proteomes" id="UP000572540"/>
    </source>
</evidence>
<dbReference type="Pfam" id="PF03466">
    <property type="entry name" value="LysR_substrate"/>
    <property type="match status" value="1"/>
</dbReference>
<dbReference type="Gene3D" id="3.40.190.290">
    <property type="match status" value="1"/>
</dbReference>
<proteinExistence type="inferred from homology"/>
<dbReference type="InterPro" id="IPR036388">
    <property type="entry name" value="WH-like_DNA-bd_sf"/>
</dbReference>
<dbReference type="PANTHER" id="PTHR30537:SF5">
    <property type="entry name" value="HTH-TYPE TRANSCRIPTIONAL ACTIVATOR TTDR-RELATED"/>
    <property type="match status" value="1"/>
</dbReference>
<dbReference type="CDD" id="cd08422">
    <property type="entry name" value="PBP2_CrgA_like"/>
    <property type="match status" value="1"/>
</dbReference>
<dbReference type="EMBL" id="JACCAU010000001">
    <property type="protein sequence ID" value="NYH13086.1"/>
    <property type="molecule type" value="Genomic_DNA"/>
</dbReference>
<feature type="domain" description="HTH lysR-type" evidence="5">
    <location>
        <begin position="1"/>
        <end position="59"/>
    </location>
</feature>
<organism evidence="6 7">
    <name type="scientific">Paraburkholderia bryophila</name>
    <dbReference type="NCBI Taxonomy" id="420952"/>
    <lineage>
        <taxon>Bacteria</taxon>
        <taxon>Pseudomonadati</taxon>
        <taxon>Pseudomonadota</taxon>
        <taxon>Betaproteobacteria</taxon>
        <taxon>Burkholderiales</taxon>
        <taxon>Burkholderiaceae</taxon>
        <taxon>Paraburkholderia</taxon>
    </lineage>
</organism>
<dbReference type="GO" id="GO:0003677">
    <property type="term" value="F:DNA binding"/>
    <property type="evidence" value="ECO:0007669"/>
    <property type="project" value="UniProtKB-KW"/>
</dbReference>
<dbReference type="InterPro" id="IPR000847">
    <property type="entry name" value="LysR_HTH_N"/>
</dbReference>
<dbReference type="Pfam" id="PF00126">
    <property type="entry name" value="HTH_1"/>
    <property type="match status" value="1"/>
</dbReference>
<evidence type="ECO:0000256" key="4">
    <source>
        <dbReference type="ARBA" id="ARBA00023163"/>
    </source>
</evidence>
<keyword evidence="3 6" id="KW-0238">DNA-binding</keyword>
<sequence>MNEIRAITTFVRAAALGSLRRAAVDQGISPQAASQAVMQLEKELGVRLFHRTTRKLSLTEEGQRLFDSVQPALSILSSALGDARRSKEEVDGLLRVSAPRAFGMPVLWSHFEEFQRLYPHVRLEVQFDDHFTDLVTERADVGFRGGPPPAGGSIARRLVPIQLVVCASPAYIERNGAPRSIDELAQHRCTGYRRANTGKLAQWQFQIGDEIVYRDVPPAICVNDTQMETQAVLSGLGVGQLGSFNAAVHIRSGRLVPLLTQHVTEYGALYIYYGHRTEQPLRVRTFIDFMIERMADNRDFFLDAAELRAARSPQRGRGRERARTWLVRWRAREQRVARDFIRNAHRIERGEKIPRVENLAETDHTTLALGLAANQPLSRLDDDRRGHGIDVASGRGRAPRRSVLRDDYVDDELLG</sequence>
<dbReference type="GO" id="GO:0003700">
    <property type="term" value="F:DNA-binding transcription factor activity"/>
    <property type="evidence" value="ECO:0007669"/>
    <property type="project" value="InterPro"/>
</dbReference>
<keyword evidence="2" id="KW-0805">Transcription regulation</keyword>
<evidence type="ECO:0000313" key="6">
    <source>
        <dbReference type="EMBL" id="NYH13086.1"/>
    </source>
</evidence>
<gene>
    <name evidence="6" type="ORF">GGD41_000314</name>
</gene>
<dbReference type="PROSITE" id="PS50931">
    <property type="entry name" value="HTH_LYSR"/>
    <property type="match status" value="1"/>
</dbReference>
<dbReference type="SUPFAM" id="SSF53850">
    <property type="entry name" value="Periplasmic binding protein-like II"/>
    <property type="match status" value="1"/>
</dbReference>
<dbReference type="Gene3D" id="1.10.10.10">
    <property type="entry name" value="Winged helix-like DNA-binding domain superfamily/Winged helix DNA-binding domain"/>
    <property type="match status" value="1"/>
</dbReference>
<protein>
    <submittedName>
        <fullName evidence="6">DNA-binding transcriptional LysR family regulator</fullName>
    </submittedName>
</protein>
<dbReference type="InterPro" id="IPR058163">
    <property type="entry name" value="LysR-type_TF_proteobact-type"/>
</dbReference>
<evidence type="ECO:0000256" key="3">
    <source>
        <dbReference type="ARBA" id="ARBA00023125"/>
    </source>
</evidence>
<accession>A0A7Z0AX08</accession>
<dbReference type="InterPro" id="IPR005119">
    <property type="entry name" value="LysR_subst-bd"/>
</dbReference>
<evidence type="ECO:0000256" key="2">
    <source>
        <dbReference type="ARBA" id="ARBA00023015"/>
    </source>
</evidence>
<dbReference type="InterPro" id="IPR036390">
    <property type="entry name" value="WH_DNA-bd_sf"/>
</dbReference>